<gene>
    <name evidence="1" type="ORF">EVAR_48947_1</name>
</gene>
<name>A0A4C1Y8P5_EUMVA</name>
<keyword evidence="2" id="KW-1185">Reference proteome</keyword>
<organism evidence="1 2">
    <name type="scientific">Eumeta variegata</name>
    <name type="common">Bagworm moth</name>
    <name type="synonym">Eumeta japonica</name>
    <dbReference type="NCBI Taxonomy" id="151549"/>
    <lineage>
        <taxon>Eukaryota</taxon>
        <taxon>Metazoa</taxon>
        <taxon>Ecdysozoa</taxon>
        <taxon>Arthropoda</taxon>
        <taxon>Hexapoda</taxon>
        <taxon>Insecta</taxon>
        <taxon>Pterygota</taxon>
        <taxon>Neoptera</taxon>
        <taxon>Endopterygota</taxon>
        <taxon>Lepidoptera</taxon>
        <taxon>Glossata</taxon>
        <taxon>Ditrysia</taxon>
        <taxon>Tineoidea</taxon>
        <taxon>Psychidae</taxon>
        <taxon>Oiketicinae</taxon>
        <taxon>Eumeta</taxon>
    </lineage>
</organism>
<accession>A0A4C1Y8P5</accession>
<proteinExistence type="predicted"/>
<evidence type="ECO:0000313" key="2">
    <source>
        <dbReference type="Proteomes" id="UP000299102"/>
    </source>
</evidence>
<protein>
    <submittedName>
        <fullName evidence="1">Uncharacterized protein</fullName>
    </submittedName>
</protein>
<evidence type="ECO:0000313" key="1">
    <source>
        <dbReference type="EMBL" id="GBP70939.1"/>
    </source>
</evidence>
<dbReference type="EMBL" id="BGZK01001092">
    <property type="protein sequence ID" value="GBP70939.1"/>
    <property type="molecule type" value="Genomic_DNA"/>
</dbReference>
<reference evidence="1 2" key="1">
    <citation type="journal article" date="2019" name="Commun. Biol.">
        <title>The bagworm genome reveals a unique fibroin gene that provides high tensile strength.</title>
        <authorList>
            <person name="Kono N."/>
            <person name="Nakamura H."/>
            <person name="Ohtoshi R."/>
            <person name="Tomita M."/>
            <person name="Numata K."/>
            <person name="Arakawa K."/>
        </authorList>
    </citation>
    <scope>NUCLEOTIDE SEQUENCE [LARGE SCALE GENOMIC DNA]</scope>
</reference>
<dbReference type="AlphaFoldDB" id="A0A4C1Y8P5"/>
<comment type="caution">
    <text evidence="1">The sequence shown here is derived from an EMBL/GenBank/DDBJ whole genome shotgun (WGS) entry which is preliminary data.</text>
</comment>
<dbReference type="Proteomes" id="UP000299102">
    <property type="component" value="Unassembled WGS sequence"/>
</dbReference>
<sequence length="185" mass="20950">MCVVGLEGIIHCELLPPGKTINLDLPTADETQARIREKRLELINRKESRARAWSEIENKTWIKIESRIGIRIESPIGIEIEKMKELFTPSFAQIGIGQRLPGQLVLRYIKPKTYVNREDRTDRGGREGVGHCKSHSIDKMQQRKLLLNVRITVKGGIGLFSLKYKRVRAVGAAGVTSLSRRVPEL</sequence>